<evidence type="ECO:0000259" key="8">
    <source>
        <dbReference type="Pfam" id="PF01915"/>
    </source>
</evidence>
<dbReference type="PRINTS" id="PR00133">
    <property type="entry name" value="GLHYDRLASE3"/>
</dbReference>
<evidence type="ECO:0000256" key="4">
    <source>
        <dbReference type="ARBA" id="ARBA00022729"/>
    </source>
</evidence>
<name>A0A7W3P6Y3_9ACTN</name>
<comment type="catalytic activity">
    <reaction evidence="1">
        <text>Hydrolysis of terminal, non-reducing beta-D-glucosyl residues with release of beta-D-glucose.</text>
        <dbReference type="EC" id="3.2.1.21"/>
    </reaction>
</comment>
<dbReference type="SUPFAM" id="SSF52279">
    <property type="entry name" value="Beta-D-glucan exohydrolase, C-terminal domain"/>
    <property type="match status" value="1"/>
</dbReference>
<dbReference type="InterPro" id="IPR036881">
    <property type="entry name" value="Glyco_hydro_3_C_sf"/>
</dbReference>
<dbReference type="EMBL" id="JACGWT010000005">
    <property type="protein sequence ID" value="MBA8795432.1"/>
    <property type="molecule type" value="Genomic_DNA"/>
</dbReference>
<dbReference type="InterPro" id="IPR036962">
    <property type="entry name" value="Glyco_hydro_3_N_sf"/>
</dbReference>
<dbReference type="AlphaFoldDB" id="A0A7W3P6Y3"/>
<feature type="domain" description="Glycoside hydrolase family 3 N-terminal" evidence="7">
    <location>
        <begin position="81"/>
        <end position="379"/>
    </location>
</feature>
<dbReference type="PANTHER" id="PTHR30620">
    <property type="entry name" value="PERIPLASMIC BETA-GLUCOSIDASE-RELATED"/>
    <property type="match status" value="1"/>
</dbReference>
<dbReference type="RefSeq" id="WP_182561054.1">
    <property type="nucleotide sequence ID" value="NZ_JACGWT010000005.1"/>
</dbReference>
<dbReference type="GO" id="GO:0009251">
    <property type="term" value="P:glucan catabolic process"/>
    <property type="evidence" value="ECO:0007669"/>
    <property type="project" value="TreeGrafter"/>
</dbReference>
<feature type="domain" description="Glycoside hydrolase family 3 C-terminal" evidence="8">
    <location>
        <begin position="442"/>
        <end position="592"/>
    </location>
</feature>
<dbReference type="PANTHER" id="PTHR30620:SF16">
    <property type="entry name" value="LYSOSOMAL BETA GLUCOSIDASE"/>
    <property type="match status" value="1"/>
</dbReference>
<evidence type="ECO:0000259" key="7">
    <source>
        <dbReference type="Pfam" id="PF00933"/>
    </source>
</evidence>
<evidence type="ECO:0000256" key="2">
    <source>
        <dbReference type="ARBA" id="ARBA00005336"/>
    </source>
</evidence>
<dbReference type="Proteomes" id="UP000523079">
    <property type="component" value="Unassembled WGS sequence"/>
</dbReference>
<dbReference type="EC" id="3.2.1.21" evidence="3"/>
<comment type="similarity">
    <text evidence="2">Belongs to the glycosyl hydrolase 3 family.</text>
</comment>
<proteinExistence type="inferred from homology"/>
<evidence type="ECO:0000256" key="6">
    <source>
        <dbReference type="ARBA" id="ARBA00023295"/>
    </source>
</evidence>
<dbReference type="GO" id="GO:0008422">
    <property type="term" value="F:beta-glucosidase activity"/>
    <property type="evidence" value="ECO:0007669"/>
    <property type="project" value="UniProtKB-EC"/>
</dbReference>
<comment type="caution">
    <text evidence="9">The sequence shown here is derived from an EMBL/GenBank/DDBJ whole genome shotgun (WGS) entry which is preliminary data.</text>
</comment>
<evidence type="ECO:0000313" key="9">
    <source>
        <dbReference type="EMBL" id="MBA8795432.1"/>
    </source>
</evidence>
<reference evidence="9 10" key="1">
    <citation type="submission" date="2020-07" db="EMBL/GenBank/DDBJ databases">
        <title>Sequencing the genomes of 1000 actinobacteria strains.</title>
        <authorList>
            <person name="Klenk H.-P."/>
        </authorList>
    </citation>
    <scope>NUCLEOTIDE SEQUENCE [LARGE SCALE GENOMIC DNA]</scope>
    <source>
        <strain evidence="9 10">DSM 100723</strain>
    </source>
</reference>
<evidence type="ECO:0000256" key="1">
    <source>
        <dbReference type="ARBA" id="ARBA00000448"/>
    </source>
</evidence>
<dbReference type="SUPFAM" id="SSF51445">
    <property type="entry name" value="(Trans)glycosidases"/>
    <property type="match status" value="1"/>
</dbReference>
<accession>A0A7W3P6Y3</accession>
<gene>
    <name evidence="9" type="ORF">FHX74_003068</name>
</gene>
<keyword evidence="10" id="KW-1185">Reference proteome</keyword>
<dbReference type="InterPro" id="IPR017853">
    <property type="entry name" value="GH"/>
</dbReference>
<keyword evidence="6 9" id="KW-0326">Glycosidase</keyword>
<evidence type="ECO:0000256" key="3">
    <source>
        <dbReference type="ARBA" id="ARBA00012744"/>
    </source>
</evidence>
<dbReference type="Gene3D" id="3.40.50.1700">
    <property type="entry name" value="Glycoside hydrolase family 3 C-terminal domain"/>
    <property type="match status" value="1"/>
</dbReference>
<evidence type="ECO:0000313" key="10">
    <source>
        <dbReference type="Proteomes" id="UP000523079"/>
    </source>
</evidence>
<dbReference type="InterPro" id="IPR001764">
    <property type="entry name" value="Glyco_hydro_3_N"/>
</dbReference>
<keyword evidence="4" id="KW-0732">Signal</keyword>
<dbReference type="Gene3D" id="3.20.20.300">
    <property type="entry name" value="Glycoside hydrolase, family 3, N-terminal domain"/>
    <property type="match status" value="1"/>
</dbReference>
<protein>
    <recommendedName>
        <fullName evidence="3">beta-glucosidase</fullName>
        <ecNumber evidence="3">3.2.1.21</ecNumber>
    </recommendedName>
</protein>
<dbReference type="Pfam" id="PF01915">
    <property type="entry name" value="Glyco_hydro_3_C"/>
    <property type="match status" value="1"/>
</dbReference>
<dbReference type="Pfam" id="PF00933">
    <property type="entry name" value="Glyco_hydro_3"/>
    <property type="match status" value="1"/>
</dbReference>
<evidence type="ECO:0000256" key="5">
    <source>
        <dbReference type="ARBA" id="ARBA00022801"/>
    </source>
</evidence>
<dbReference type="InterPro" id="IPR002772">
    <property type="entry name" value="Glyco_hydro_3_C"/>
</dbReference>
<keyword evidence="5 9" id="KW-0378">Hydrolase</keyword>
<organism evidence="9 10">
    <name type="scientific">Microlunatus kandeliicorticis</name>
    <dbReference type="NCBI Taxonomy" id="1759536"/>
    <lineage>
        <taxon>Bacteria</taxon>
        <taxon>Bacillati</taxon>
        <taxon>Actinomycetota</taxon>
        <taxon>Actinomycetes</taxon>
        <taxon>Propionibacteriales</taxon>
        <taxon>Propionibacteriaceae</taxon>
        <taxon>Microlunatus</taxon>
    </lineage>
</organism>
<sequence>MSETDEVDRRYLDPALSVDDRVDVLLPQLTAADKAGLMFHTIMLPNSDLDQAAPAFGLPSPREYVLDRRMNHFNLLGPIADPAATARWHNAVQQLAASTRLQIPVTFSTDPRHAFVENPGTSFGASAFSQWPEAIGLAAIGDEVLVERFGDIARQEYLCVGIRVALHPQIDLATEPRWARQSATFGEDAELTSRLVVGYVRGFQTDQLGPDSVATMTKHFPGGGPQLDGEDPHFPYGREQVYPGGQQELHLRPFRAALEAGTSQIMPYYGMPVGTDWEEVGFGFNRDVITGLLRDQLGFDGIVCTDWGLINDAVIMGDEHVARAWGVESLSPRERMIKALEAGVDQFGGEADTALLTSIIEAGEVGAERIDVSVRRLLREKFVLGLFDRREVDPDAATATAGRADFVAAGLEAQRASVTVLANRTDDAHTPVLPIDPGARIYLEGIDPRAATDYGTVVDDPAHADVALVSLPAPFEPRTATAFEGFFHAGSLDFPKQTVDHLADLAAKTTLVVAVGLDRPAILTEIDGFARGLVATFGVSPQALLDVLFGRAVPRGRLPFDLPRSMAAVEESRPDVPFDTADPLYRHGHGLTLG</sequence>
<dbReference type="InterPro" id="IPR051915">
    <property type="entry name" value="Cellulose_Degrad_GH3"/>
</dbReference>